<gene>
    <name evidence="1" type="ordered locus">Runsl_2087</name>
</gene>
<protein>
    <submittedName>
        <fullName evidence="1">Uncharacterized protein</fullName>
    </submittedName>
</protein>
<accession>A0A7U3ZJW0</accession>
<dbReference type="Proteomes" id="UP000000493">
    <property type="component" value="Chromosome"/>
</dbReference>
<dbReference type="AlphaFoldDB" id="A0A7U3ZJW0"/>
<organism evidence="1 2">
    <name type="scientific">Runella slithyformis (strain ATCC 29530 / DSM 19594 / LMG 11500 / NCIMB 11436 / LSU 4)</name>
    <dbReference type="NCBI Taxonomy" id="761193"/>
    <lineage>
        <taxon>Bacteria</taxon>
        <taxon>Pseudomonadati</taxon>
        <taxon>Bacteroidota</taxon>
        <taxon>Cytophagia</taxon>
        <taxon>Cytophagales</taxon>
        <taxon>Spirosomataceae</taxon>
        <taxon>Runella</taxon>
    </lineage>
</organism>
<evidence type="ECO:0000313" key="2">
    <source>
        <dbReference type="Proteomes" id="UP000000493"/>
    </source>
</evidence>
<sequence length="43" mass="5109">MDKPSYPFRKIKRELIFEFDSMSDTKTIHKVIAYEAFLIEKAA</sequence>
<evidence type="ECO:0000313" key="1">
    <source>
        <dbReference type="EMBL" id="AEI48502.1"/>
    </source>
</evidence>
<name>A0A7U3ZJW0_RUNSL</name>
<dbReference type="KEGG" id="rsi:Runsl_2087"/>
<reference evidence="2" key="1">
    <citation type="submission" date="2011-06" db="EMBL/GenBank/DDBJ databases">
        <title>The complete genome of chromosome of Runella slithyformis DSM 19594.</title>
        <authorList>
            <consortium name="US DOE Joint Genome Institute (JGI-PGF)"/>
            <person name="Lucas S."/>
            <person name="Han J."/>
            <person name="Lapidus A."/>
            <person name="Bruce D."/>
            <person name="Goodwin L."/>
            <person name="Pitluck S."/>
            <person name="Peters L."/>
            <person name="Kyrpides N."/>
            <person name="Mavromatis K."/>
            <person name="Ivanova N."/>
            <person name="Ovchinnikova G."/>
            <person name="Zhang X."/>
            <person name="Misra M."/>
            <person name="Detter J.C."/>
            <person name="Tapia R."/>
            <person name="Han C."/>
            <person name="Land M."/>
            <person name="Hauser L."/>
            <person name="Markowitz V."/>
            <person name="Cheng J.-F."/>
            <person name="Hugenholtz P."/>
            <person name="Woyke T."/>
            <person name="Wu D."/>
            <person name="Tindall B."/>
            <person name="Faehrich R."/>
            <person name="Brambilla E."/>
            <person name="Klenk H.-P."/>
            <person name="Eisen J.A."/>
        </authorList>
    </citation>
    <scope>NUCLEOTIDE SEQUENCE [LARGE SCALE GENOMIC DNA]</scope>
    <source>
        <strain evidence="2">ATCC 29530 / DSM 19594 / LMG 11500 / NCIMB 11436 / LSU 4</strain>
    </source>
</reference>
<keyword evidence="2" id="KW-1185">Reference proteome</keyword>
<reference evidence="1 2" key="2">
    <citation type="journal article" date="2012" name="Stand. Genomic Sci.">
        <title>Complete genome sequence of the aquatic bacterium Runella slithyformis type strain (LSU 4(T)).</title>
        <authorList>
            <person name="Copeland A."/>
            <person name="Zhang X."/>
            <person name="Misra M."/>
            <person name="Lapidus A."/>
            <person name="Nolan M."/>
            <person name="Lucas S."/>
            <person name="Deshpande S."/>
            <person name="Cheng J.F."/>
            <person name="Tapia R."/>
            <person name="Goodwin L.A."/>
            <person name="Pitluck S."/>
            <person name="Liolios K."/>
            <person name="Pagani I."/>
            <person name="Ivanova N."/>
            <person name="Mikhailova N."/>
            <person name="Pati A."/>
            <person name="Chen A."/>
            <person name="Palaniappan K."/>
            <person name="Land M."/>
            <person name="Hauser L."/>
            <person name="Pan C."/>
            <person name="Jeffries C.D."/>
            <person name="Detter J.C."/>
            <person name="Brambilla E.M."/>
            <person name="Rohde M."/>
            <person name="Djao O.D."/>
            <person name="Goker M."/>
            <person name="Sikorski J."/>
            <person name="Tindall B.J."/>
            <person name="Woyke T."/>
            <person name="Bristow J."/>
            <person name="Eisen J.A."/>
            <person name="Markowitz V."/>
            <person name="Hugenholtz P."/>
            <person name="Kyrpides N.C."/>
            <person name="Klenk H.P."/>
            <person name="Mavromatis K."/>
        </authorList>
    </citation>
    <scope>NUCLEOTIDE SEQUENCE [LARGE SCALE GENOMIC DNA]</scope>
    <source>
        <strain evidence="2">ATCC 29530 / DSM 19594 / LMG 11500 / NCIMB 11436 / LSU 4</strain>
    </source>
</reference>
<dbReference type="EMBL" id="CP002859">
    <property type="protein sequence ID" value="AEI48502.1"/>
    <property type="molecule type" value="Genomic_DNA"/>
</dbReference>
<proteinExistence type="predicted"/>